<comment type="caution">
    <text evidence="2">The sequence shown here is derived from an EMBL/GenBank/DDBJ whole genome shotgun (WGS) entry which is preliminary data.</text>
</comment>
<evidence type="ECO:0000259" key="1">
    <source>
        <dbReference type="PROSITE" id="PS51186"/>
    </source>
</evidence>
<evidence type="ECO:0000313" key="3">
    <source>
        <dbReference type="Proteomes" id="UP001519345"/>
    </source>
</evidence>
<proteinExistence type="predicted"/>
<organism evidence="2 3">
    <name type="scientific">Virgibacillus natechei</name>
    <dbReference type="NCBI Taxonomy" id="1216297"/>
    <lineage>
        <taxon>Bacteria</taxon>
        <taxon>Bacillati</taxon>
        <taxon>Bacillota</taxon>
        <taxon>Bacilli</taxon>
        <taxon>Bacillales</taxon>
        <taxon>Bacillaceae</taxon>
        <taxon>Virgibacillus</taxon>
    </lineage>
</organism>
<dbReference type="RefSeq" id="WP_209461699.1">
    <property type="nucleotide sequence ID" value="NZ_CP110224.1"/>
</dbReference>
<protein>
    <submittedName>
        <fullName evidence="2">Ribosomal protein S18 acetylase RimI-like enzyme</fullName>
    </submittedName>
</protein>
<dbReference type="PROSITE" id="PS51186">
    <property type="entry name" value="GNAT"/>
    <property type="match status" value="1"/>
</dbReference>
<dbReference type="Gene3D" id="3.40.630.30">
    <property type="match status" value="1"/>
</dbReference>
<dbReference type="EMBL" id="JAGGKX010000002">
    <property type="protein sequence ID" value="MBP1968475.1"/>
    <property type="molecule type" value="Genomic_DNA"/>
</dbReference>
<dbReference type="Pfam" id="PF00583">
    <property type="entry name" value="Acetyltransf_1"/>
    <property type="match status" value="1"/>
</dbReference>
<dbReference type="InterPro" id="IPR016181">
    <property type="entry name" value="Acyl_CoA_acyltransferase"/>
</dbReference>
<dbReference type="CDD" id="cd04301">
    <property type="entry name" value="NAT_SF"/>
    <property type="match status" value="1"/>
</dbReference>
<sequence length="150" mass="17005">MTIRVATYSETQKILKYAPAVLKEATVGYYEPRRDIARQLASSFLIGGGYYIVYTENNVIQGWVGVGEIFDNYSSEKIGFIPEIYVMPNDRKKGIADKLCKEVFRKLKESGHKKVQLNVFSGNHAKDLYHKLGFQDISTIMEKGLDGDDL</sequence>
<dbReference type="SUPFAM" id="SSF55729">
    <property type="entry name" value="Acyl-CoA N-acyltransferases (Nat)"/>
    <property type="match status" value="1"/>
</dbReference>
<gene>
    <name evidence="2" type="ORF">J2Z83_000567</name>
</gene>
<evidence type="ECO:0000313" key="2">
    <source>
        <dbReference type="EMBL" id="MBP1968475.1"/>
    </source>
</evidence>
<dbReference type="Proteomes" id="UP001519345">
    <property type="component" value="Unassembled WGS sequence"/>
</dbReference>
<reference evidence="2 3" key="1">
    <citation type="submission" date="2021-03" db="EMBL/GenBank/DDBJ databases">
        <title>Genomic Encyclopedia of Type Strains, Phase IV (KMG-IV): sequencing the most valuable type-strain genomes for metagenomic binning, comparative biology and taxonomic classification.</title>
        <authorList>
            <person name="Goeker M."/>
        </authorList>
    </citation>
    <scope>NUCLEOTIDE SEQUENCE [LARGE SCALE GENOMIC DNA]</scope>
    <source>
        <strain evidence="2 3">DSM 25609</strain>
    </source>
</reference>
<feature type="domain" description="N-acetyltransferase" evidence="1">
    <location>
        <begin position="1"/>
        <end position="150"/>
    </location>
</feature>
<dbReference type="InterPro" id="IPR000182">
    <property type="entry name" value="GNAT_dom"/>
</dbReference>
<name>A0ABS4IC48_9BACI</name>
<accession>A0ABS4IC48</accession>
<keyword evidence="3" id="KW-1185">Reference proteome</keyword>